<reference evidence="2 3" key="1">
    <citation type="submission" date="2016-03" db="EMBL/GenBank/DDBJ databases">
        <authorList>
            <person name="Cho S.-Y."/>
            <person name="Lim S."/>
            <person name="Kim H."/>
            <person name="Soh E.H."/>
            <person name="Moon J.S."/>
        </authorList>
    </citation>
    <scope>NUCLEOTIDE SEQUENCE [LARGE SCALE GENOMIC DNA]</scope>
    <source>
        <strain evidence="2 3">KCTC 3810</strain>
    </source>
</reference>
<dbReference type="Proteomes" id="UP000078447">
    <property type="component" value="Unassembled WGS sequence"/>
</dbReference>
<keyword evidence="3" id="KW-1185">Reference proteome</keyword>
<dbReference type="PANTHER" id="PTHR46211">
    <property type="entry name" value="GLYCEROPHOSPHORYL DIESTER PHOSPHODIESTERASE"/>
    <property type="match status" value="1"/>
</dbReference>
<dbReference type="PROSITE" id="PS51704">
    <property type="entry name" value="GP_PDE"/>
    <property type="match status" value="1"/>
</dbReference>
<gene>
    <name evidence="2" type="ORF">A3783_04675</name>
</gene>
<dbReference type="SUPFAM" id="SSF51695">
    <property type="entry name" value="PLC-like phosphodiesterases"/>
    <property type="match status" value="1"/>
</dbReference>
<comment type="caution">
    <text evidence="2">The sequence shown here is derived from an EMBL/GenBank/DDBJ whole genome shotgun (WGS) entry which is preliminary data.</text>
</comment>
<name>A0ABX2VC16_9BACL</name>
<dbReference type="Pfam" id="PF03009">
    <property type="entry name" value="GDPD"/>
    <property type="match status" value="1"/>
</dbReference>
<dbReference type="CDD" id="cd08601">
    <property type="entry name" value="GDPD_SaGlpQ_like"/>
    <property type="match status" value="1"/>
</dbReference>
<evidence type="ECO:0000259" key="1">
    <source>
        <dbReference type="PROSITE" id="PS51704"/>
    </source>
</evidence>
<accession>A0ABX2VC16</accession>
<dbReference type="InterPro" id="IPR017946">
    <property type="entry name" value="PLC-like_Pdiesterase_TIM-brl"/>
</dbReference>
<feature type="domain" description="GP-PDE" evidence="1">
    <location>
        <begin position="38"/>
        <end position="291"/>
    </location>
</feature>
<proteinExistence type="predicted"/>
<protein>
    <submittedName>
        <fullName evidence="2">Glycerophosphodiester phosphodiesterase</fullName>
    </submittedName>
</protein>
<organism evidence="2 3">
    <name type="scientific">Exiguobacterium undae</name>
    <dbReference type="NCBI Taxonomy" id="169177"/>
    <lineage>
        <taxon>Bacteria</taxon>
        <taxon>Bacillati</taxon>
        <taxon>Bacillota</taxon>
        <taxon>Bacilli</taxon>
        <taxon>Bacillales</taxon>
        <taxon>Bacillales Family XII. Incertae Sedis</taxon>
        <taxon>Exiguobacterium</taxon>
    </lineage>
</organism>
<dbReference type="PANTHER" id="PTHR46211:SF7">
    <property type="entry name" value="GLYCEROPHOSPHODIESTER PHOSPHODIESTERASE"/>
    <property type="match status" value="1"/>
</dbReference>
<evidence type="ECO:0000313" key="3">
    <source>
        <dbReference type="Proteomes" id="UP000078447"/>
    </source>
</evidence>
<sequence length="297" mass="33308">MLKQIGMTVLTGLVITSSATSTEAAKKPAKGLLDPERIVNVAHRGASGYAPEHTMVAYEMGHKKLKADYIEIDLQMTKDGHLIAMHDETVDRTTNGTGAVKDKTLAQIKRLDAGSWFNQAYPAYARASYRGLQVPTLNEIFDRYGKQANYYIETKSPDVYPGMEKKLLDTLKRFGLSSDRVKPGQVMIQSFSQESLLKVKRLDRNVPLVQLLEAGDVNALTARRVKDIKTYAVGVGPSFKALTKTNTALIRKNDLLLHPYTVNEKKDMHRMLDYGVTGVFTNFVDRFNEVRQQHTSR</sequence>
<dbReference type="EMBL" id="LVVL01000001">
    <property type="protein sequence ID" value="OAN15241.1"/>
    <property type="molecule type" value="Genomic_DNA"/>
</dbReference>
<evidence type="ECO:0000313" key="2">
    <source>
        <dbReference type="EMBL" id="OAN15241.1"/>
    </source>
</evidence>
<dbReference type="InterPro" id="IPR030395">
    <property type="entry name" value="GP_PDE_dom"/>
</dbReference>
<dbReference type="RefSeq" id="WP_028106118.1">
    <property type="nucleotide sequence ID" value="NZ_LVVL01000001.1"/>
</dbReference>
<dbReference type="Gene3D" id="3.20.20.190">
    <property type="entry name" value="Phosphatidylinositol (PI) phosphodiesterase"/>
    <property type="match status" value="1"/>
</dbReference>